<dbReference type="InterPro" id="IPR006311">
    <property type="entry name" value="TAT_signal"/>
</dbReference>
<dbReference type="EMBL" id="CP108195">
    <property type="protein sequence ID" value="WTS18810.1"/>
    <property type="molecule type" value="Genomic_DNA"/>
</dbReference>
<evidence type="ECO:0008006" key="3">
    <source>
        <dbReference type="Google" id="ProtNLM"/>
    </source>
</evidence>
<protein>
    <recommendedName>
        <fullName evidence="3">Secreted protein</fullName>
    </recommendedName>
</protein>
<proteinExistence type="predicted"/>
<keyword evidence="1" id="KW-0732">Signal</keyword>
<accession>A0AAU1UNF0</accession>
<dbReference type="PROSITE" id="PS51318">
    <property type="entry name" value="TAT"/>
    <property type="match status" value="1"/>
</dbReference>
<gene>
    <name evidence="2" type="ORF">OHU69_24565</name>
</gene>
<name>A0AAU1UNF0_9ACTN</name>
<evidence type="ECO:0000313" key="2">
    <source>
        <dbReference type="EMBL" id="WTS18810.1"/>
    </source>
</evidence>
<sequence length="91" mass="9116">MISTRRVLAAVALAAGASALAMPAAEAAPVGPLGGMKPISLDDIATSAVPAEHKAEIPTVNEQLGGLNRLNELHQVTDLVAPVTGILPSVS</sequence>
<feature type="signal peptide" evidence="1">
    <location>
        <begin position="1"/>
        <end position="27"/>
    </location>
</feature>
<evidence type="ECO:0000256" key="1">
    <source>
        <dbReference type="SAM" id="SignalP"/>
    </source>
</evidence>
<dbReference type="AlphaFoldDB" id="A0AAU1UNF0"/>
<organism evidence="2">
    <name type="scientific">Streptomyces sp. NBC_00119</name>
    <dbReference type="NCBI Taxonomy" id="2975659"/>
    <lineage>
        <taxon>Bacteria</taxon>
        <taxon>Bacillati</taxon>
        <taxon>Actinomycetota</taxon>
        <taxon>Actinomycetes</taxon>
        <taxon>Kitasatosporales</taxon>
        <taxon>Streptomycetaceae</taxon>
        <taxon>Streptomyces</taxon>
    </lineage>
</organism>
<feature type="chain" id="PRO_5043446136" description="Secreted protein" evidence="1">
    <location>
        <begin position="28"/>
        <end position="91"/>
    </location>
</feature>
<reference evidence="2" key="1">
    <citation type="submission" date="2022-10" db="EMBL/GenBank/DDBJ databases">
        <title>The complete genomes of actinobacterial strains from the NBC collection.</title>
        <authorList>
            <person name="Joergensen T.S."/>
            <person name="Alvarez Arevalo M."/>
            <person name="Sterndorff E.B."/>
            <person name="Faurdal D."/>
            <person name="Vuksanovic O."/>
            <person name="Mourched A.-S."/>
            <person name="Charusanti P."/>
            <person name="Shaw S."/>
            <person name="Blin K."/>
            <person name="Weber T."/>
        </authorList>
    </citation>
    <scope>NUCLEOTIDE SEQUENCE</scope>
    <source>
        <strain evidence="2">NBC_00119</strain>
    </source>
</reference>